<protein>
    <submittedName>
        <fullName evidence="1">Uncharacterized protein</fullName>
    </submittedName>
</protein>
<sequence>MKSNKILPLLALSLCTATAMAQEARDTLLTRELQEVVVKASKVIRKADMDIYNPSKSAVENSKNGMQLLNNLMIPSLTVSDALGSIQAAGQSVQVRINGRVSSIEQVRTLLPETIKRVEWIDNPGLRYGGANYVLNIIVTNPAVGGSLMANARPALNTAWGFYMADAKFNTGRSQWSVGGNFKLTNKVKIYRDYSETFTRPDGTSVTRDETPLGGNTDNTMANAWASYNYIKPDTTVFMAEFGFFQNIREKELYHGLLSLSDGTSDIDLTDSNGKEGSTPSLSLYWQQNFRNKQMLIVSLSSSFYSGRTFSDYLEWFPGTETYITDIHTSIKDRNQAYAVETNYIKNWQNSRFTAGASYNANRNRSRYESLDGQVFHQRQDKTYLFAEYFQRLGKWSATAGMGVQYTDFLFKESGLGTHSWSPRPQATVTYAPDRNHNFRLNFTSWQSTPSLSETNIVPQQLDGFQWRVGNQDLKTANSYMLTFRYGFNLPRVSGTFGVRAFTSPNAITPMFLWEGDRLLTTYENSRGLQNLSFFLAPQIEVIPKWLTVSGYLQYRTERMRGTDYEHHNNAWSGNASLQLTHWGFVLSGQYIRAQRDLWGEKISWGEDINIIDLSYNMKGWQFAAGVIMPFGKYDRGYKTLSQWNSNEQHDRINMRMPYVQISYNLQWGRQKRSADKLINADANVDTSKAGGR</sequence>
<proteinExistence type="predicted"/>
<organism evidence="1 2">
    <name type="scientific">Palleniella muris</name>
    <dbReference type="NCBI Taxonomy" id="3038145"/>
    <lineage>
        <taxon>Bacteria</taxon>
        <taxon>Pseudomonadati</taxon>
        <taxon>Bacteroidota</taxon>
        <taxon>Bacteroidia</taxon>
        <taxon>Bacteroidales</taxon>
        <taxon>Prevotellaceae</taxon>
        <taxon>Palleniella</taxon>
    </lineage>
</organism>
<comment type="caution">
    <text evidence="1">The sequence shown here is derived from an EMBL/GenBank/DDBJ whole genome shotgun (WGS) entry which is preliminary data.</text>
</comment>
<evidence type="ECO:0000313" key="2">
    <source>
        <dbReference type="Proteomes" id="UP000308886"/>
    </source>
</evidence>
<evidence type="ECO:0000313" key="1">
    <source>
        <dbReference type="EMBL" id="TGX82446.1"/>
    </source>
</evidence>
<reference evidence="1" key="1">
    <citation type="submission" date="2019-04" db="EMBL/GenBank/DDBJ databases">
        <title>Microbes associate with the intestines of laboratory mice.</title>
        <authorList>
            <person name="Navarre W."/>
            <person name="Wong E."/>
            <person name="Huang K."/>
            <person name="Tropini C."/>
            <person name="Ng K."/>
            <person name="Yu B."/>
        </authorList>
    </citation>
    <scope>NUCLEOTIDE SEQUENCE</scope>
    <source>
        <strain evidence="1">NM73_A23</strain>
    </source>
</reference>
<name>A0AC61QQP5_9BACT</name>
<dbReference type="Proteomes" id="UP000308886">
    <property type="component" value="Unassembled WGS sequence"/>
</dbReference>
<dbReference type="EMBL" id="SRZC01000009">
    <property type="protein sequence ID" value="TGX82446.1"/>
    <property type="molecule type" value="Genomic_DNA"/>
</dbReference>
<keyword evidence="2" id="KW-1185">Reference proteome</keyword>
<accession>A0AC61QQP5</accession>
<gene>
    <name evidence="1" type="ORF">E5358_06655</name>
</gene>